<evidence type="ECO:0000256" key="1">
    <source>
        <dbReference type="ARBA" id="ARBA00010609"/>
    </source>
</evidence>
<feature type="domain" description="Plastocyanin-like" evidence="4">
    <location>
        <begin position="411"/>
        <end position="547"/>
    </location>
</feature>
<evidence type="ECO:0000313" key="6">
    <source>
        <dbReference type="EMBL" id="KAK9016738.1"/>
    </source>
</evidence>
<dbReference type="SUPFAM" id="SSF49503">
    <property type="entry name" value="Cupredoxins"/>
    <property type="match status" value="3"/>
</dbReference>
<dbReference type="EMBL" id="JBBPBN010000020">
    <property type="protein sequence ID" value="KAK9016738.1"/>
    <property type="molecule type" value="Genomic_DNA"/>
</dbReference>
<dbReference type="InterPro" id="IPR001117">
    <property type="entry name" value="Cu-oxidase_2nd"/>
</dbReference>
<dbReference type="Proteomes" id="UP001396334">
    <property type="component" value="Unassembled WGS sequence"/>
</dbReference>
<dbReference type="InterPro" id="IPR011706">
    <property type="entry name" value="Cu-oxidase_C"/>
</dbReference>
<gene>
    <name evidence="6" type="ORF">V6N11_079232</name>
</gene>
<dbReference type="Pfam" id="PF07732">
    <property type="entry name" value="Cu-oxidase_3"/>
    <property type="match status" value="1"/>
</dbReference>
<dbReference type="InterPro" id="IPR034273">
    <property type="entry name" value="CuRO_1_AAO-like"/>
</dbReference>
<keyword evidence="2" id="KW-0325">Glycoprotein</keyword>
<evidence type="ECO:0000259" key="5">
    <source>
        <dbReference type="Pfam" id="PF07732"/>
    </source>
</evidence>
<dbReference type="InterPro" id="IPR045087">
    <property type="entry name" value="Cu-oxidase_fam"/>
</dbReference>
<feature type="domain" description="Plastocyanin-like" evidence="3">
    <location>
        <begin position="173"/>
        <end position="327"/>
    </location>
</feature>
<dbReference type="CDD" id="cd13846">
    <property type="entry name" value="CuRO_1_AAO_like_1"/>
    <property type="match status" value="1"/>
</dbReference>
<feature type="domain" description="Plastocyanin-like" evidence="5">
    <location>
        <begin position="48"/>
        <end position="160"/>
    </location>
</feature>
<keyword evidence="7" id="KW-1185">Reference proteome</keyword>
<dbReference type="PANTHER" id="PTHR11709">
    <property type="entry name" value="MULTI-COPPER OXIDASE"/>
    <property type="match status" value="1"/>
</dbReference>
<dbReference type="PANTHER" id="PTHR11709:SF270">
    <property type="entry name" value="MONOCOPPER OXIDASE-LIKE PROTEIN SKS1"/>
    <property type="match status" value="1"/>
</dbReference>
<proteinExistence type="inferred from homology"/>
<reference evidence="6 7" key="1">
    <citation type="journal article" date="2024" name="G3 (Bethesda)">
        <title>Genome assembly of Hibiscus sabdariffa L. provides insights into metabolisms of medicinal natural products.</title>
        <authorList>
            <person name="Kim T."/>
        </authorList>
    </citation>
    <scope>NUCLEOTIDE SEQUENCE [LARGE SCALE GENOMIC DNA]</scope>
    <source>
        <strain evidence="6">TK-2024</strain>
        <tissue evidence="6">Old leaves</tissue>
    </source>
</reference>
<dbReference type="InterPro" id="IPR011707">
    <property type="entry name" value="Cu-oxidase-like_N"/>
</dbReference>
<dbReference type="InterPro" id="IPR008972">
    <property type="entry name" value="Cupredoxin"/>
</dbReference>
<evidence type="ECO:0000313" key="7">
    <source>
        <dbReference type="Proteomes" id="UP001396334"/>
    </source>
</evidence>
<evidence type="ECO:0000259" key="3">
    <source>
        <dbReference type="Pfam" id="PF00394"/>
    </source>
</evidence>
<dbReference type="Gene3D" id="2.60.40.420">
    <property type="entry name" value="Cupredoxins - blue copper proteins"/>
    <property type="match status" value="3"/>
</dbReference>
<comment type="caution">
    <text evidence="6">The sequence shown here is derived from an EMBL/GenBank/DDBJ whole genome shotgun (WGS) entry which is preliminary data.</text>
</comment>
<protein>
    <submittedName>
        <fullName evidence="6">Uncharacterized protein</fullName>
    </submittedName>
</protein>
<name>A0ABR2RV01_9ROSI</name>
<evidence type="ECO:0000259" key="4">
    <source>
        <dbReference type="Pfam" id="PF07731"/>
    </source>
</evidence>
<sequence>MELIKHKNWAKDAKVNTDSEKNLMVGIALLSSFCFAEDPYVFYDFKLSYITASPLGVPQQVIAVNGEFPGQIVNATTNYNVAINVHNQLDENLLMSWPGIQMRRNSWQDGVLGTNCPIQPKKNFTYQFQVKDQIGSFFYFPSLSFQRASGGFGPIIINNRKFVKVPFAPPDGDIVILICDWYTQNHTALRTTLDSGAELGMPDGVLINGKGPYRYNTTLVPAGIEYESFNVDPGKTYRFRVHNVGISTSLNFRIQGHNLLIVETEGHYTIQQNFSSFDIHVGQSYSFLVTMDQNATTDYYLVASARYVNESVWERVTGVAILHYSNSQGPATGPLPVPPSDIYNKWSAMNQPKSIRQNTSASGARPNPQGSFHYGSINVTDTYVLQSLPPIMIDGKLRATLNGISFVNPDTPIRLADLHNVKGSYKLDFPNKPLGRTPHMDRCLINATYKGFIEVILQNNDTRMQSFHMDGYAFFVVGMDFGQWTESSRNNYNKWDAISRCTTEVYPGGWTAFLVSLDNVGVWNLRVENLDRWYLGQETYMRIMNPEENGNTEMAPPENVIYCGPLESLQKDSESSSGLALCWTIKEEPLEVEFSGSEDENMYTQLPCSCFDITNSQTDSANNDKQSRSN</sequence>
<accession>A0ABR2RV01</accession>
<organism evidence="6 7">
    <name type="scientific">Hibiscus sabdariffa</name>
    <name type="common">roselle</name>
    <dbReference type="NCBI Taxonomy" id="183260"/>
    <lineage>
        <taxon>Eukaryota</taxon>
        <taxon>Viridiplantae</taxon>
        <taxon>Streptophyta</taxon>
        <taxon>Embryophyta</taxon>
        <taxon>Tracheophyta</taxon>
        <taxon>Spermatophyta</taxon>
        <taxon>Magnoliopsida</taxon>
        <taxon>eudicotyledons</taxon>
        <taxon>Gunneridae</taxon>
        <taxon>Pentapetalae</taxon>
        <taxon>rosids</taxon>
        <taxon>malvids</taxon>
        <taxon>Malvales</taxon>
        <taxon>Malvaceae</taxon>
        <taxon>Malvoideae</taxon>
        <taxon>Hibiscus</taxon>
    </lineage>
</organism>
<comment type="similarity">
    <text evidence="1">Belongs to the multicopper oxidase family.</text>
</comment>
<dbReference type="Pfam" id="PF07731">
    <property type="entry name" value="Cu-oxidase_2"/>
    <property type="match status" value="1"/>
</dbReference>
<dbReference type="Pfam" id="PF00394">
    <property type="entry name" value="Cu-oxidase"/>
    <property type="match status" value="1"/>
</dbReference>
<evidence type="ECO:0000256" key="2">
    <source>
        <dbReference type="ARBA" id="ARBA00023180"/>
    </source>
</evidence>